<feature type="transmembrane region" description="Helical" evidence="1">
    <location>
        <begin position="364"/>
        <end position="385"/>
    </location>
</feature>
<keyword evidence="1" id="KW-0472">Membrane</keyword>
<protein>
    <submittedName>
        <fullName evidence="2">Uncharacterized protein</fullName>
    </submittedName>
</protein>
<feature type="transmembrane region" description="Helical" evidence="1">
    <location>
        <begin position="397"/>
        <end position="419"/>
    </location>
</feature>
<feature type="transmembrane region" description="Helical" evidence="1">
    <location>
        <begin position="160"/>
        <end position="183"/>
    </location>
</feature>
<proteinExistence type="predicted"/>
<feature type="transmembrane region" description="Helical" evidence="1">
    <location>
        <begin position="189"/>
        <end position="208"/>
    </location>
</feature>
<accession>A0ABW6L7L4</accession>
<reference evidence="2 3" key="1">
    <citation type="submission" date="2024-10" db="EMBL/GenBank/DDBJ databases">
        <title>The Natural Products Discovery Center: Release of the First 8490 Sequenced Strains for Exploring Actinobacteria Biosynthetic Diversity.</title>
        <authorList>
            <person name="Kalkreuter E."/>
            <person name="Kautsar S.A."/>
            <person name="Yang D."/>
            <person name="Bader C.D."/>
            <person name="Teijaro C.N."/>
            <person name="Fluegel L."/>
            <person name="Davis C.M."/>
            <person name="Simpson J.R."/>
            <person name="Lauterbach L."/>
            <person name="Steele A.D."/>
            <person name="Gui C."/>
            <person name="Meng S."/>
            <person name="Li G."/>
            <person name="Viehrig K."/>
            <person name="Ye F."/>
            <person name="Su P."/>
            <person name="Kiefer A.F."/>
            <person name="Nichols A."/>
            <person name="Cepeda A.J."/>
            <person name="Yan W."/>
            <person name="Fan B."/>
            <person name="Jiang Y."/>
            <person name="Adhikari A."/>
            <person name="Zheng C.-J."/>
            <person name="Schuster L."/>
            <person name="Cowan T.M."/>
            <person name="Smanski M.J."/>
            <person name="Chevrette M.G."/>
            <person name="De Carvalho L.P.S."/>
            <person name="Shen B."/>
        </authorList>
    </citation>
    <scope>NUCLEOTIDE SEQUENCE [LARGE SCALE GENOMIC DNA]</scope>
    <source>
        <strain evidence="2 3">NPDC007066</strain>
    </source>
</reference>
<dbReference type="Proteomes" id="UP001601288">
    <property type="component" value="Unassembled WGS sequence"/>
</dbReference>
<keyword evidence="1" id="KW-1133">Transmembrane helix</keyword>
<keyword evidence="1" id="KW-0812">Transmembrane</keyword>
<name>A0ABW6L7L4_9ACTN</name>
<evidence type="ECO:0000313" key="2">
    <source>
        <dbReference type="EMBL" id="MFE9224470.1"/>
    </source>
</evidence>
<gene>
    <name evidence="2" type="ORF">ACFYM3_07480</name>
</gene>
<keyword evidence="3" id="KW-1185">Reference proteome</keyword>
<organism evidence="2 3">
    <name type="scientific">Streptomyces massasporeus</name>
    <dbReference type="NCBI Taxonomy" id="67324"/>
    <lineage>
        <taxon>Bacteria</taxon>
        <taxon>Bacillati</taxon>
        <taxon>Actinomycetota</taxon>
        <taxon>Actinomycetes</taxon>
        <taxon>Kitasatosporales</taxon>
        <taxon>Streptomycetaceae</taxon>
        <taxon>Streptomyces</taxon>
    </lineage>
</organism>
<evidence type="ECO:0000313" key="3">
    <source>
        <dbReference type="Proteomes" id="UP001601288"/>
    </source>
</evidence>
<sequence>MIPEPVLRPAASRGPGLELCYRSRLFLDDGDLVLQTRRRRFHFRVGDSGIARAVFIDVAGADKERMGPAIPGSWGELQLQDHGGALVGWFDMEDWLPESPSLPKRSVQGEQLLSRTGVAALLKAAGIPLHVVRDPNDPLVSKKAWRGGGRSLSPGSAFPMWYWGTRAAAGLVWFALFSVIVFSDAAAPWVVLPLSAAAFVSPVTRLALRGWTRLRMRRYSPSVRERIRPAPVSGLGATVRFCRDTELRVQDRDLVLRDISGQEFWLPLTGPHAVASLVLVRDREGTALGAELRGADEQLRAVLPWRLWFGDKNGEDGWSRLRSATGLRYTERRLSGRVGWPKGPTLGAQLLPESRRDACSLSRFPSTIAGVSSTVVMAFGSFFSITQGLRIEDTYPTAAMAAVLMGALGGFLQAAPYLIHQLRSRLRLDRPATDQTAAGSAV</sequence>
<dbReference type="RefSeq" id="WP_358278513.1">
    <property type="nucleotide sequence ID" value="NZ_JBEYGJ010000002.1"/>
</dbReference>
<comment type="caution">
    <text evidence="2">The sequence shown here is derived from an EMBL/GenBank/DDBJ whole genome shotgun (WGS) entry which is preliminary data.</text>
</comment>
<evidence type="ECO:0000256" key="1">
    <source>
        <dbReference type="SAM" id="Phobius"/>
    </source>
</evidence>
<dbReference type="EMBL" id="JBIAFP010000004">
    <property type="protein sequence ID" value="MFE9224470.1"/>
    <property type="molecule type" value="Genomic_DNA"/>
</dbReference>